<evidence type="ECO:0000256" key="2">
    <source>
        <dbReference type="ARBA" id="ARBA00022729"/>
    </source>
</evidence>
<proteinExistence type="predicted"/>
<dbReference type="Pfam" id="PF07940">
    <property type="entry name" value="Hepar_II_III_C"/>
    <property type="match status" value="1"/>
</dbReference>
<keyword evidence="2" id="KW-0732">Signal</keyword>
<dbReference type="EMBL" id="JAUFPN010000171">
    <property type="protein sequence ID" value="MDN3566365.1"/>
    <property type="molecule type" value="Genomic_DNA"/>
</dbReference>
<evidence type="ECO:0000259" key="5">
    <source>
        <dbReference type="Pfam" id="PF07940"/>
    </source>
</evidence>
<evidence type="ECO:0000256" key="4">
    <source>
        <dbReference type="ARBA" id="ARBA00023239"/>
    </source>
</evidence>
<name>A0ABT8A9I9_9PROT</name>
<reference evidence="7" key="1">
    <citation type="journal article" date="2019" name="Int. J. Syst. Evol. Microbiol.">
        <title>The Global Catalogue of Microorganisms (GCM) 10K type strain sequencing project: providing services to taxonomists for standard genome sequencing and annotation.</title>
        <authorList>
            <consortium name="The Broad Institute Genomics Platform"/>
            <consortium name="The Broad Institute Genome Sequencing Center for Infectious Disease"/>
            <person name="Wu L."/>
            <person name="Ma J."/>
        </authorList>
    </citation>
    <scope>NUCLEOTIDE SEQUENCE [LARGE SCALE GENOMIC DNA]</scope>
    <source>
        <strain evidence="7">CECT 7131</strain>
    </source>
</reference>
<keyword evidence="3" id="KW-0574">Periplasm</keyword>
<dbReference type="PANTHER" id="PTHR39210">
    <property type="entry name" value="HEPARIN-SULFATE LYASE"/>
    <property type="match status" value="1"/>
</dbReference>
<evidence type="ECO:0000313" key="7">
    <source>
        <dbReference type="Proteomes" id="UP001529369"/>
    </source>
</evidence>
<dbReference type="InterPro" id="IPR012480">
    <property type="entry name" value="Hepar_II_III_C"/>
</dbReference>
<dbReference type="Gene3D" id="1.50.10.100">
    <property type="entry name" value="Chondroitin AC/alginate lyase"/>
    <property type="match status" value="1"/>
</dbReference>
<organism evidence="6 7">
    <name type="scientific">Paeniroseomonas aquatica</name>
    <dbReference type="NCBI Taxonomy" id="373043"/>
    <lineage>
        <taxon>Bacteria</taxon>
        <taxon>Pseudomonadati</taxon>
        <taxon>Pseudomonadota</taxon>
        <taxon>Alphaproteobacteria</taxon>
        <taxon>Acetobacterales</taxon>
        <taxon>Acetobacteraceae</taxon>
        <taxon>Paeniroseomonas</taxon>
    </lineage>
</organism>
<evidence type="ECO:0000256" key="1">
    <source>
        <dbReference type="ARBA" id="ARBA00004418"/>
    </source>
</evidence>
<dbReference type="Proteomes" id="UP001529369">
    <property type="component" value="Unassembled WGS sequence"/>
</dbReference>
<gene>
    <name evidence="6" type="ORF">QWZ14_18490</name>
</gene>
<accession>A0ABT8A9I9</accession>
<comment type="subcellular location">
    <subcellularLocation>
        <location evidence="1">Periplasm</location>
    </subcellularLocation>
</comment>
<keyword evidence="7" id="KW-1185">Reference proteome</keyword>
<comment type="caution">
    <text evidence="6">The sequence shown here is derived from an EMBL/GenBank/DDBJ whole genome shotgun (WGS) entry which is preliminary data.</text>
</comment>
<dbReference type="SUPFAM" id="SSF48230">
    <property type="entry name" value="Chondroitin AC/alginate lyase"/>
    <property type="match status" value="1"/>
</dbReference>
<evidence type="ECO:0000256" key="3">
    <source>
        <dbReference type="ARBA" id="ARBA00022764"/>
    </source>
</evidence>
<dbReference type="InterPro" id="IPR008929">
    <property type="entry name" value="Chondroitin_lyas"/>
</dbReference>
<dbReference type="PANTHER" id="PTHR39210:SF1">
    <property type="entry name" value="HEPARIN-SULFATE LYASE"/>
    <property type="match status" value="1"/>
</dbReference>
<dbReference type="RefSeq" id="WP_290318284.1">
    <property type="nucleotide sequence ID" value="NZ_JAUFPN010000171.1"/>
</dbReference>
<dbReference type="Gene3D" id="2.70.98.70">
    <property type="match status" value="1"/>
</dbReference>
<evidence type="ECO:0000313" key="6">
    <source>
        <dbReference type="EMBL" id="MDN3566365.1"/>
    </source>
</evidence>
<protein>
    <submittedName>
        <fullName evidence="6">Heparinase II/III-family protein</fullName>
    </submittedName>
</protein>
<sequence length="568" mass="60441">MEYPARWFRIADAACRLGPRPVLLAAWHRGPVARRRALRALADAPPPHGPWWPSQAPPPPPGLPAAHRAAVLARAAALAEAGRDWHGPFPAAPHALSLDLFAAGDIRPVWERNRWAELPLLAQAARLEPAGGWSHRAAGFLADWAAANPAFHGPNWACAQEAALRALHLALALALLGAAPPPGARGLLALHGRRIAATPAYALAQDNNHAISEPAGLLACGLLLRDAGWVATGEARLAAARRRLIAADGGFAQLSTGYHRLLLDVLALAEWLRRRHGLPATGEAAAVRWLHRLVDPATGAMPRLGHQDGSAFADLALAGPADARPSLERAARLLAGAGTTPDPGCAWLGLAAAPALPPPEPAWVAGGLRGWQAGGARGVLRIGPLRFRPGHADLLHFDLWDGPRNLLRDGGTGAYNPWHVALAGTAGHNTVEFDGRGQMPAVSRFLFARWPRGGPLPDGGWIRDHRGNRHERRVTPAGRLWRIEDRLAGPWQRAALRWRLAPGPWRLTADGASGPFARLRIAADGPVTLALEAGEESLAYGVCTSVPVLVARVDRPVCRLTTLVILPD</sequence>
<keyword evidence="4" id="KW-0456">Lyase</keyword>
<feature type="domain" description="Heparinase II/III-like C-terminal" evidence="5">
    <location>
        <begin position="360"/>
        <end position="502"/>
    </location>
</feature>